<evidence type="ECO:0000313" key="3">
    <source>
        <dbReference type="Proteomes" id="UP000186228"/>
    </source>
</evidence>
<dbReference type="EMBL" id="FMAC01000001">
    <property type="protein sequence ID" value="SCB09595.1"/>
    <property type="molecule type" value="Genomic_DNA"/>
</dbReference>
<sequence>MMTFEPLLDAPIAIQIHVAAVVPAALLGAYLLLGPKGTPRHRLLGKIWLVLMVVTALSSFFIHQINMFYGFSPIHMLSILVLFGCWRAIANARRHNIEAHKRIVRSLYFGGIVGAGAFTFLPGRIMNRVAFDGDETAPFLVAIAIAIALLWSTSKEIWRRRRLS</sequence>
<feature type="transmembrane region" description="Helical" evidence="1">
    <location>
        <begin position="137"/>
        <end position="154"/>
    </location>
</feature>
<keyword evidence="3" id="KW-1185">Reference proteome</keyword>
<dbReference type="Pfam" id="PF10067">
    <property type="entry name" value="DUF2306"/>
    <property type="match status" value="1"/>
</dbReference>
<keyword evidence="1" id="KW-1133">Transmembrane helix</keyword>
<evidence type="ECO:0000313" key="2">
    <source>
        <dbReference type="EMBL" id="SCB09595.1"/>
    </source>
</evidence>
<name>A0A1C3U2K0_9HYPH</name>
<feature type="transmembrane region" description="Helical" evidence="1">
    <location>
        <begin position="12"/>
        <end position="33"/>
    </location>
</feature>
<dbReference type="STRING" id="52131.GA0061100_101524"/>
<organism evidence="2 3">
    <name type="scientific">Rhizobium hainanense</name>
    <dbReference type="NCBI Taxonomy" id="52131"/>
    <lineage>
        <taxon>Bacteria</taxon>
        <taxon>Pseudomonadati</taxon>
        <taxon>Pseudomonadota</taxon>
        <taxon>Alphaproteobacteria</taxon>
        <taxon>Hyphomicrobiales</taxon>
        <taxon>Rhizobiaceae</taxon>
        <taxon>Rhizobium/Agrobacterium group</taxon>
        <taxon>Rhizobium</taxon>
    </lineage>
</organism>
<accession>A0A1C3U2K0</accession>
<feature type="transmembrane region" description="Helical" evidence="1">
    <location>
        <begin position="107"/>
        <end position="125"/>
    </location>
</feature>
<dbReference type="InterPro" id="IPR018750">
    <property type="entry name" value="DUF2306_membrane"/>
</dbReference>
<reference evidence="3" key="1">
    <citation type="submission" date="2016-08" db="EMBL/GenBank/DDBJ databases">
        <authorList>
            <person name="Varghese N."/>
            <person name="Submissions Spin"/>
        </authorList>
    </citation>
    <scope>NUCLEOTIDE SEQUENCE [LARGE SCALE GENOMIC DNA]</scope>
    <source>
        <strain evidence="3">CCBAU 57015</strain>
    </source>
</reference>
<dbReference type="Proteomes" id="UP000186228">
    <property type="component" value="Unassembled WGS sequence"/>
</dbReference>
<feature type="transmembrane region" description="Helical" evidence="1">
    <location>
        <begin position="68"/>
        <end position="86"/>
    </location>
</feature>
<feature type="transmembrane region" description="Helical" evidence="1">
    <location>
        <begin position="45"/>
        <end position="62"/>
    </location>
</feature>
<protein>
    <submittedName>
        <fullName evidence="2">Uncharacterized membrane protein</fullName>
    </submittedName>
</protein>
<proteinExistence type="predicted"/>
<evidence type="ECO:0000256" key="1">
    <source>
        <dbReference type="SAM" id="Phobius"/>
    </source>
</evidence>
<keyword evidence="1" id="KW-0472">Membrane</keyword>
<dbReference type="AlphaFoldDB" id="A0A1C3U2K0"/>
<gene>
    <name evidence="2" type="ORF">GA0061100_101524</name>
</gene>
<keyword evidence="1" id="KW-0812">Transmembrane</keyword>